<keyword evidence="2" id="KW-0732">Signal</keyword>
<evidence type="ECO:0000313" key="3">
    <source>
        <dbReference type="EMBL" id="PSS03187.1"/>
    </source>
</evidence>
<dbReference type="Proteomes" id="UP000241462">
    <property type="component" value="Unassembled WGS sequence"/>
</dbReference>
<organism evidence="3 4">
    <name type="scientific">Coniella lustricola</name>
    <dbReference type="NCBI Taxonomy" id="2025994"/>
    <lineage>
        <taxon>Eukaryota</taxon>
        <taxon>Fungi</taxon>
        <taxon>Dikarya</taxon>
        <taxon>Ascomycota</taxon>
        <taxon>Pezizomycotina</taxon>
        <taxon>Sordariomycetes</taxon>
        <taxon>Sordariomycetidae</taxon>
        <taxon>Diaporthales</taxon>
        <taxon>Schizoparmaceae</taxon>
        <taxon>Coniella</taxon>
    </lineage>
</organism>
<dbReference type="EMBL" id="KZ678376">
    <property type="protein sequence ID" value="PSS03187.1"/>
    <property type="molecule type" value="Genomic_DNA"/>
</dbReference>
<evidence type="ECO:0000256" key="2">
    <source>
        <dbReference type="SAM" id="SignalP"/>
    </source>
</evidence>
<keyword evidence="1" id="KW-1133">Transmembrane helix</keyword>
<keyword evidence="1" id="KW-0812">Transmembrane</keyword>
<accession>A0A2T3ALI2</accession>
<feature type="signal peptide" evidence="2">
    <location>
        <begin position="1"/>
        <end position="22"/>
    </location>
</feature>
<proteinExistence type="predicted"/>
<evidence type="ECO:0000256" key="1">
    <source>
        <dbReference type="SAM" id="Phobius"/>
    </source>
</evidence>
<dbReference type="InParanoid" id="A0A2T3ALI2"/>
<reference evidence="3 4" key="1">
    <citation type="journal article" date="2018" name="Mycol. Prog.">
        <title>Coniella lustricola, a new species from submerged detritus.</title>
        <authorList>
            <person name="Raudabaugh D.B."/>
            <person name="Iturriaga T."/>
            <person name="Carver A."/>
            <person name="Mondo S."/>
            <person name="Pangilinan J."/>
            <person name="Lipzen A."/>
            <person name="He G."/>
            <person name="Amirebrahimi M."/>
            <person name="Grigoriev I.V."/>
            <person name="Miller A.N."/>
        </authorList>
    </citation>
    <scope>NUCLEOTIDE SEQUENCE [LARGE SCALE GENOMIC DNA]</scope>
    <source>
        <strain evidence="3 4">B22-T-1</strain>
    </source>
</reference>
<feature type="transmembrane region" description="Helical" evidence="1">
    <location>
        <begin position="46"/>
        <end position="63"/>
    </location>
</feature>
<protein>
    <recommendedName>
        <fullName evidence="5">Secreted protein</fullName>
    </recommendedName>
</protein>
<dbReference type="AlphaFoldDB" id="A0A2T3ALI2"/>
<sequence length="117" mass="13062">MNHGSTVSRLTLLYVLCPVCESQCMPDISNSSPSTKKHRYSGSHNSCLAVCAFLCAIYVSIAPRKRKKNQPRFRNALMRMRKQAKKCSAAGVHVAIEQILRSKAWPSFPTVLVLKNV</sequence>
<keyword evidence="1" id="KW-0472">Membrane</keyword>
<evidence type="ECO:0008006" key="5">
    <source>
        <dbReference type="Google" id="ProtNLM"/>
    </source>
</evidence>
<keyword evidence="4" id="KW-1185">Reference proteome</keyword>
<gene>
    <name evidence="3" type="ORF">BD289DRAFT_218164</name>
</gene>
<feature type="chain" id="PRO_5015760593" description="Secreted protein" evidence="2">
    <location>
        <begin position="23"/>
        <end position="117"/>
    </location>
</feature>
<evidence type="ECO:0000313" key="4">
    <source>
        <dbReference type="Proteomes" id="UP000241462"/>
    </source>
</evidence>
<name>A0A2T3ALI2_9PEZI</name>